<feature type="region of interest" description="Disordered" evidence="8">
    <location>
        <begin position="439"/>
        <end position="539"/>
    </location>
</feature>
<feature type="domain" description="C2H2-type" evidence="9">
    <location>
        <begin position="319"/>
        <end position="346"/>
    </location>
</feature>
<feature type="domain" description="C2H2-type" evidence="9">
    <location>
        <begin position="291"/>
        <end position="318"/>
    </location>
</feature>
<feature type="compositionally biased region" description="Basic and acidic residues" evidence="8">
    <location>
        <begin position="14"/>
        <end position="28"/>
    </location>
</feature>
<evidence type="ECO:0000259" key="9">
    <source>
        <dbReference type="PROSITE" id="PS50157"/>
    </source>
</evidence>
<dbReference type="Proteomes" id="UP000694891">
    <property type="component" value="Unplaced"/>
</dbReference>
<keyword evidence="3" id="KW-0677">Repeat</keyword>
<dbReference type="GO" id="GO:0005634">
    <property type="term" value="C:nucleus"/>
    <property type="evidence" value="ECO:0007669"/>
    <property type="project" value="UniProtKB-SubCell"/>
</dbReference>
<evidence type="ECO:0000313" key="10">
    <source>
        <dbReference type="Proteomes" id="UP000694891"/>
    </source>
</evidence>
<dbReference type="FunFam" id="3.30.160.60:FF:000100">
    <property type="entry name" value="Zinc finger 45-like"/>
    <property type="match status" value="1"/>
</dbReference>
<evidence type="ECO:0000256" key="7">
    <source>
        <dbReference type="PROSITE-ProRule" id="PRU00042"/>
    </source>
</evidence>
<dbReference type="PANTHER" id="PTHR16515">
    <property type="entry name" value="PR DOMAIN ZINC FINGER PROTEIN"/>
    <property type="match status" value="1"/>
</dbReference>
<dbReference type="InterPro" id="IPR036236">
    <property type="entry name" value="Znf_C2H2_sf"/>
</dbReference>
<evidence type="ECO:0000256" key="8">
    <source>
        <dbReference type="SAM" id="MobiDB-lite"/>
    </source>
</evidence>
<keyword evidence="6" id="KW-0539">Nucleus</keyword>
<dbReference type="Gene3D" id="3.30.160.60">
    <property type="entry name" value="Classic Zinc Finger"/>
    <property type="match status" value="6"/>
</dbReference>
<comment type="subcellular location">
    <subcellularLocation>
        <location evidence="1">Nucleus</location>
    </subcellularLocation>
</comment>
<gene>
    <name evidence="11" type="primary">LOC103361139</name>
</gene>
<dbReference type="AlphaFoldDB" id="A0A9Y4MWY1"/>
<dbReference type="SMART" id="SM00355">
    <property type="entry name" value="ZnF_C2H2"/>
    <property type="match status" value="6"/>
</dbReference>
<feature type="compositionally biased region" description="Acidic residues" evidence="8">
    <location>
        <begin position="152"/>
        <end position="174"/>
    </location>
</feature>
<dbReference type="FunFam" id="3.30.160.60:FF:002343">
    <property type="entry name" value="Zinc finger protein 33A"/>
    <property type="match status" value="1"/>
</dbReference>
<feature type="compositionally biased region" description="Acidic residues" evidence="8">
    <location>
        <begin position="65"/>
        <end position="76"/>
    </location>
</feature>
<feature type="domain" description="C2H2-type" evidence="9">
    <location>
        <begin position="618"/>
        <end position="640"/>
    </location>
</feature>
<dbReference type="InterPro" id="IPR013087">
    <property type="entry name" value="Znf_C2H2_type"/>
</dbReference>
<dbReference type="RefSeq" id="XP_008285371.1">
    <property type="nucleotide sequence ID" value="XM_008287149.1"/>
</dbReference>
<evidence type="ECO:0000256" key="5">
    <source>
        <dbReference type="ARBA" id="ARBA00022833"/>
    </source>
</evidence>
<dbReference type="PANTHER" id="PTHR16515:SF49">
    <property type="entry name" value="GASTRULA ZINC FINGER PROTEIN XLCGF49.1-LIKE-RELATED"/>
    <property type="match status" value="1"/>
</dbReference>
<feature type="compositionally biased region" description="Polar residues" evidence="8">
    <location>
        <begin position="1"/>
        <end position="13"/>
    </location>
</feature>
<evidence type="ECO:0000313" key="11">
    <source>
        <dbReference type="RefSeq" id="XP_008285371.1"/>
    </source>
</evidence>
<feature type="region of interest" description="Disordered" evidence="8">
    <location>
        <begin position="406"/>
        <end position="425"/>
    </location>
</feature>
<sequence>MSGYDQQQRTQSVRLEDKVRMKRLHEPQDVVLKQTADVQQKKEVSHQWSSSLDQQDPELLHIKEEEEEPWSSEEGEQLNGQEETDISRVSFTAVPVKSDGEEKCQSSQLHESRSEDDREATSSSATRTKAETDGEDNTHSQPSTEEKALDSFEAEVSDEDDVEEEEEEEDEDWQEPFSDFGPESEDSDTDWKEVRTPESGVNSDVECDADKKSFICSDCGKQFLHKRSLRRHILQSSSCSLNNQCFEVKETSQARVHKGEKPFGCDVCEKRFRNQYNLNRHTRVHTGEKPFGCGVCSKRFSQPADLKRHTRVHTGEKPFGCDICGKKFNQKIHIKRHMRVHTGEKPFGCDICDVQQLSVIKEEVPHEWSPSPDQQNPESIHIKEEQDEGDIIKEEQVEVDNIKEEHEELWTSQDGEQLDGQEGNDITQFPFTTVLVKSEDDDDQLHQSPTDDNREAEPAATSSAKQMKTETDEEDCGEPQPARNPDPNTNLEPNAEEKTPESSETEVSDEDGDDYEEVDERQEPLSDTGPENKDWDNSWKETWVPELGVNSEVDCDTDKKAFSCSECDKQFCYKQSLQRHMKFHSGKSSSGSLVNKKCIRVKLNIHSKMRVHTGEKPFGCNVCEKRFRSQYNLNRHTRVH</sequence>
<feature type="compositionally biased region" description="Basic and acidic residues" evidence="8">
    <location>
        <begin position="128"/>
        <end position="150"/>
    </location>
</feature>
<keyword evidence="4 7" id="KW-0863">Zinc-finger</keyword>
<feature type="region of interest" description="Disordered" evidence="8">
    <location>
        <begin position="1"/>
        <end position="204"/>
    </location>
</feature>
<protein>
    <submittedName>
        <fullName evidence="11">Gastrula zinc finger protein xFG20-1-like</fullName>
    </submittedName>
</protein>
<evidence type="ECO:0000256" key="1">
    <source>
        <dbReference type="ARBA" id="ARBA00004123"/>
    </source>
</evidence>
<evidence type="ECO:0000256" key="2">
    <source>
        <dbReference type="ARBA" id="ARBA00022723"/>
    </source>
</evidence>
<feature type="non-terminal residue" evidence="11">
    <location>
        <position position="640"/>
    </location>
</feature>
<dbReference type="GO" id="GO:0010468">
    <property type="term" value="P:regulation of gene expression"/>
    <property type="evidence" value="ECO:0007669"/>
    <property type="project" value="TreeGrafter"/>
</dbReference>
<evidence type="ECO:0000256" key="4">
    <source>
        <dbReference type="ARBA" id="ARBA00022771"/>
    </source>
</evidence>
<feature type="compositionally biased region" description="Acidic residues" evidence="8">
    <location>
        <begin position="503"/>
        <end position="520"/>
    </location>
</feature>
<organism evidence="10 11">
    <name type="scientific">Stegastes partitus</name>
    <name type="common">bicolor damselfish</name>
    <dbReference type="NCBI Taxonomy" id="144197"/>
    <lineage>
        <taxon>Eukaryota</taxon>
        <taxon>Metazoa</taxon>
        <taxon>Chordata</taxon>
        <taxon>Craniata</taxon>
        <taxon>Vertebrata</taxon>
        <taxon>Euteleostomi</taxon>
        <taxon>Actinopterygii</taxon>
        <taxon>Neopterygii</taxon>
        <taxon>Teleostei</taxon>
        <taxon>Neoteleostei</taxon>
        <taxon>Acanthomorphata</taxon>
        <taxon>Ovalentaria</taxon>
        <taxon>Pomacentridae</taxon>
        <taxon>Stegastes</taxon>
    </lineage>
</organism>
<name>A0A9Y4MWY1_9TELE</name>
<evidence type="ECO:0000256" key="3">
    <source>
        <dbReference type="ARBA" id="ARBA00022737"/>
    </source>
</evidence>
<proteinExistence type="predicted"/>
<feature type="domain" description="C2H2-type" evidence="9">
    <location>
        <begin position="562"/>
        <end position="589"/>
    </location>
</feature>
<dbReference type="SUPFAM" id="SSF57667">
    <property type="entry name" value="beta-beta-alpha zinc fingers"/>
    <property type="match status" value="5"/>
</dbReference>
<feature type="domain" description="C2H2-type" evidence="9">
    <location>
        <begin position="263"/>
        <end position="290"/>
    </location>
</feature>
<dbReference type="FunFam" id="3.30.160.60:FF:000446">
    <property type="entry name" value="Zinc finger protein"/>
    <property type="match status" value="1"/>
</dbReference>
<dbReference type="FunFam" id="3.30.160.60:FF:001573">
    <property type="entry name" value="Zinc finger protein 407"/>
    <property type="match status" value="1"/>
</dbReference>
<accession>A0A9Y4MWY1</accession>
<keyword evidence="5" id="KW-0862">Zinc</keyword>
<dbReference type="Pfam" id="PF00096">
    <property type="entry name" value="zf-C2H2"/>
    <property type="match status" value="6"/>
</dbReference>
<keyword evidence="2" id="KW-0479">Metal-binding</keyword>
<keyword evidence="10" id="KW-1185">Reference proteome</keyword>
<evidence type="ECO:0000256" key="6">
    <source>
        <dbReference type="ARBA" id="ARBA00023242"/>
    </source>
</evidence>
<reference evidence="11" key="1">
    <citation type="submission" date="2025-08" db="UniProtKB">
        <authorList>
            <consortium name="RefSeq"/>
        </authorList>
    </citation>
    <scope>IDENTIFICATION</scope>
</reference>
<dbReference type="PROSITE" id="PS00028">
    <property type="entry name" value="ZINC_FINGER_C2H2_1"/>
    <property type="match status" value="5"/>
</dbReference>
<dbReference type="InterPro" id="IPR050331">
    <property type="entry name" value="Zinc_finger"/>
</dbReference>
<dbReference type="FunFam" id="3.30.160.60:FF:000690">
    <property type="entry name" value="Zinc finger protein 354C"/>
    <property type="match status" value="1"/>
</dbReference>
<feature type="domain" description="C2H2-type" evidence="9">
    <location>
        <begin position="214"/>
        <end position="262"/>
    </location>
</feature>
<dbReference type="GO" id="GO:0008270">
    <property type="term" value="F:zinc ion binding"/>
    <property type="evidence" value="ECO:0007669"/>
    <property type="project" value="UniProtKB-KW"/>
</dbReference>
<dbReference type="GeneID" id="103361139"/>
<dbReference type="PROSITE" id="PS50157">
    <property type="entry name" value="ZINC_FINGER_C2H2_2"/>
    <property type="match status" value="6"/>
</dbReference>
<feature type="compositionally biased region" description="Basic and acidic residues" evidence="8">
    <location>
        <begin position="98"/>
        <end position="120"/>
    </location>
</feature>
<feature type="compositionally biased region" description="Basic and acidic residues" evidence="8">
    <location>
        <begin position="530"/>
        <end position="539"/>
    </location>
</feature>